<organism evidence="1">
    <name type="scientific">Sesamum angustifolium</name>
    <dbReference type="NCBI Taxonomy" id="2727405"/>
    <lineage>
        <taxon>Eukaryota</taxon>
        <taxon>Viridiplantae</taxon>
        <taxon>Streptophyta</taxon>
        <taxon>Embryophyta</taxon>
        <taxon>Tracheophyta</taxon>
        <taxon>Spermatophyta</taxon>
        <taxon>Magnoliopsida</taxon>
        <taxon>eudicotyledons</taxon>
        <taxon>Gunneridae</taxon>
        <taxon>Pentapetalae</taxon>
        <taxon>asterids</taxon>
        <taxon>lamiids</taxon>
        <taxon>Lamiales</taxon>
        <taxon>Pedaliaceae</taxon>
        <taxon>Sesamum</taxon>
    </lineage>
</organism>
<comment type="caution">
    <text evidence="1">The sequence shown here is derived from an EMBL/GenBank/DDBJ whole genome shotgun (WGS) entry which is preliminary data.</text>
</comment>
<sequence>MLDSLVRVSRRADYDHYASILAEARTSPGARCITRGYNTPEGATFLKSYPAAPDDAGLQRGE</sequence>
<accession>A0AAW2IZQ5</accession>
<dbReference type="AlphaFoldDB" id="A0AAW2IZQ5"/>
<dbReference type="EMBL" id="JACGWK010001480">
    <property type="protein sequence ID" value="KAL0287612.1"/>
    <property type="molecule type" value="Genomic_DNA"/>
</dbReference>
<reference evidence="1" key="2">
    <citation type="journal article" date="2024" name="Plant">
        <title>Genomic evolution and insights into agronomic trait innovations of Sesamum species.</title>
        <authorList>
            <person name="Miao H."/>
            <person name="Wang L."/>
            <person name="Qu L."/>
            <person name="Liu H."/>
            <person name="Sun Y."/>
            <person name="Le M."/>
            <person name="Wang Q."/>
            <person name="Wei S."/>
            <person name="Zheng Y."/>
            <person name="Lin W."/>
            <person name="Duan Y."/>
            <person name="Cao H."/>
            <person name="Xiong S."/>
            <person name="Wang X."/>
            <person name="Wei L."/>
            <person name="Li C."/>
            <person name="Ma Q."/>
            <person name="Ju M."/>
            <person name="Zhao R."/>
            <person name="Li G."/>
            <person name="Mu C."/>
            <person name="Tian Q."/>
            <person name="Mei H."/>
            <person name="Zhang T."/>
            <person name="Gao T."/>
            <person name="Zhang H."/>
        </authorList>
    </citation>
    <scope>NUCLEOTIDE SEQUENCE</scope>
    <source>
        <strain evidence="1">G01</strain>
    </source>
</reference>
<protein>
    <submittedName>
        <fullName evidence="1">Uncharacterized protein</fullName>
    </submittedName>
</protein>
<gene>
    <name evidence="1" type="ORF">Sangu_2685100</name>
</gene>
<reference evidence="1" key="1">
    <citation type="submission" date="2020-06" db="EMBL/GenBank/DDBJ databases">
        <authorList>
            <person name="Li T."/>
            <person name="Hu X."/>
            <person name="Zhang T."/>
            <person name="Song X."/>
            <person name="Zhang H."/>
            <person name="Dai N."/>
            <person name="Sheng W."/>
            <person name="Hou X."/>
            <person name="Wei L."/>
        </authorList>
    </citation>
    <scope>NUCLEOTIDE SEQUENCE</scope>
    <source>
        <strain evidence="1">G01</strain>
        <tissue evidence="1">Leaf</tissue>
    </source>
</reference>
<name>A0AAW2IZQ5_9LAMI</name>
<evidence type="ECO:0000313" key="1">
    <source>
        <dbReference type="EMBL" id="KAL0287612.1"/>
    </source>
</evidence>
<proteinExistence type="predicted"/>